<keyword evidence="9" id="KW-0378">Hydrolase</keyword>
<dbReference type="EMBL" id="MT224138">
    <property type="protein sequence ID" value="QQP18737.1"/>
    <property type="molecule type" value="Genomic_RNA"/>
</dbReference>
<evidence type="ECO:0000313" key="18">
    <source>
        <dbReference type="EMBL" id="QQP18737.1"/>
    </source>
</evidence>
<dbReference type="SUPFAM" id="SSF88633">
    <property type="entry name" value="Positive stranded ssRNA viruses"/>
    <property type="match status" value="3"/>
</dbReference>
<evidence type="ECO:0000256" key="4">
    <source>
        <dbReference type="ARBA" id="ARBA00022561"/>
    </source>
</evidence>
<evidence type="ECO:0000256" key="1">
    <source>
        <dbReference type="ARBA" id="ARBA00004328"/>
    </source>
</evidence>
<dbReference type="GO" id="GO:0006351">
    <property type="term" value="P:DNA-templated transcription"/>
    <property type="evidence" value="ECO:0007669"/>
    <property type="project" value="InterPro"/>
</dbReference>
<dbReference type="InterPro" id="IPR001205">
    <property type="entry name" value="RNA-dir_pol_C"/>
</dbReference>
<evidence type="ECO:0000256" key="8">
    <source>
        <dbReference type="ARBA" id="ARBA00022741"/>
    </source>
</evidence>
<dbReference type="Gene3D" id="3.30.70.270">
    <property type="match status" value="1"/>
</dbReference>
<reference evidence="18" key="1">
    <citation type="journal article" date="2020" name="Viruses">
        <title>Soybean Thrips (Thysanoptera: Thripidae) Harbor Highly Diverse Populations of Arthropod, Fungal and Plant Viruses.</title>
        <authorList>
            <person name="Thekke-Veetil T."/>
            <person name="Lagos-Kutz D."/>
            <person name="McCoppin N.K."/>
            <person name="Hartman G.L."/>
            <person name="Ju H.K."/>
            <person name="Lim H.S."/>
            <person name="Domier L.L."/>
        </authorList>
    </citation>
    <scope>NUCLEOTIDE SEQUENCE</scope>
    <source>
        <strain evidence="18">STN1</strain>
    </source>
</reference>
<evidence type="ECO:0000256" key="14">
    <source>
        <dbReference type="ARBA" id="ARBA00022953"/>
    </source>
</evidence>
<organism evidence="18">
    <name type="scientific">Soybean thrips iflavirus 4</name>
    <dbReference type="NCBI Taxonomy" id="2802223"/>
    <lineage>
        <taxon>Viruses</taxon>
        <taxon>Riboviria</taxon>
        <taxon>Orthornavirae</taxon>
        <taxon>Pisuviricota</taxon>
        <taxon>Pisoniviricetes</taxon>
        <taxon>Picornavirales</taxon>
        <taxon>Iflaviridae</taxon>
        <taxon>Iflavirus</taxon>
    </lineage>
</organism>
<dbReference type="Gene3D" id="2.60.120.20">
    <property type="match status" value="3"/>
</dbReference>
<feature type="compositionally biased region" description="Low complexity" evidence="15">
    <location>
        <begin position="29"/>
        <end position="56"/>
    </location>
</feature>
<dbReference type="InterPro" id="IPR029053">
    <property type="entry name" value="Viral_coat"/>
</dbReference>
<evidence type="ECO:0000256" key="5">
    <source>
        <dbReference type="ARBA" id="ARBA00022670"/>
    </source>
</evidence>
<evidence type="ECO:0000256" key="11">
    <source>
        <dbReference type="ARBA" id="ARBA00022807"/>
    </source>
</evidence>
<keyword evidence="4" id="KW-0167">Capsid protein</keyword>
<keyword evidence="5" id="KW-0645">Protease</keyword>
<dbReference type="InterPro" id="IPR000605">
    <property type="entry name" value="Helicase_SF3_ssDNA/RNA_vir"/>
</dbReference>
<evidence type="ECO:0000256" key="9">
    <source>
        <dbReference type="ARBA" id="ARBA00022801"/>
    </source>
</evidence>
<accession>A0A7T8G221</accession>
<keyword evidence="11" id="KW-0788">Thiol protease</keyword>
<dbReference type="SUPFAM" id="SSF56672">
    <property type="entry name" value="DNA/RNA polymerases"/>
    <property type="match status" value="1"/>
</dbReference>
<dbReference type="CDD" id="cd00205">
    <property type="entry name" value="rhv_like"/>
    <property type="match status" value="2"/>
</dbReference>
<dbReference type="InterPro" id="IPR043502">
    <property type="entry name" value="DNA/RNA_pol_sf"/>
</dbReference>
<evidence type="ECO:0000256" key="6">
    <source>
        <dbReference type="ARBA" id="ARBA00022679"/>
    </source>
</evidence>
<dbReference type="CDD" id="cd23169">
    <property type="entry name" value="ps-ssRNAv-Picornavirales"/>
    <property type="match status" value="1"/>
</dbReference>
<evidence type="ECO:0000256" key="7">
    <source>
        <dbReference type="ARBA" id="ARBA00022695"/>
    </source>
</evidence>
<dbReference type="InterPro" id="IPR043128">
    <property type="entry name" value="Rev_trsase/Diguanyl_cyclase"/>
</dbReference>
<evidence type="ECO:0000256" key="13">
    <source>
        <dbReference type="ARBA" id="ARBA00022844"/>
    </source>
</evidence>
<comment type="subcellular location">
    <subcellularLocation>
        <location evidence="1">Virion</location>
    </subcellularLocation>
</comment>
<evidence type="ECO:0000256" key="3">
    <source>
        <dbReference type="ARBA" id="ARBA00022484"/>
    </source>
</evidence>
<dbReference type="InterPro" id="IPR043504">
    <property type="entry name" value="Peptidase_S1_PA_chymotrypsin"/>
</dbReference>
<dbReference type="Pfam" id="PF00910">
    <property type="entry name" value="RNA_helicase"/>
    <property type="match status" value="1"/>
</dbReference>
<dbReference type="SUPFAM" id="SSF50494">
    <property type="entry name" value="Trypsin-like serine proteases"/>
    <property type="match status" value="1"/>
</dbReference>
<dbReference type="Gene3D" id="2.40.10.10">
    <property type="entry name" value="Trypsin-like serine proteases"/>
    <property type="match status" value="1"/>
</dbReference>
<dbReference type="PROSITE" id="PS51218">
    <property type="entry name" value="SF3_HELICASE_2"/>
    <property type="match status" value="1"/>
</dbReference>
<dbReference type="GO" id="GO:0005198">
    <property type="term" value="F:structural molecule activity"/>
    <property type="evidence" value="ECO:0007669"/>
    <property type="project" value="InterPro"/>
</dbReference>
<dbReference type="InterPro" id="IPR009003">
    <property type="entry name" value="Peptidase_S1_PA"/>
</dbReference>
<sequence length="2962" mass="334630">MNGVILFGCFSKILGWISKTKLQQPKISTKQTNNKTQNNKMNQQNNQNNNKHQNNKNVKCVLINDDEQRTYDNRGGPVGVGRVRAFNAYPTPNLHQHSECTRPINRLLRFIKPNSKALIKDSNYASAFNSWVSVYHVDTHQEIIKTYDDIDGKIYKFSVFGRYTTPHGILIVTGNDIGKTISVAREKAYQTVMVNYLNKYPGVQMDTEQGDVVQNSDKHSNTIITRDAAQTVAEETQVMPHTLPTICSTEPVHTFDSVMNRWMALDGLEITTSKAAADIVETYHLPSFLYKSNKSPNMMPLENFVYGSYNIEFKFVVNANKFHVGKVLCHLKYDSYQMGERRNSLVSALCRPHVILDLAVNNEGILSVPFKYHRTFVRNAKLESSQFGLKHAQYATVYVQMLSPLGAVAGAPQSMFIRPFYRIKEAKLTGMSYRVALAQMDGLNLESLLKAVGTITNLDRPTDLQRQTQVIPKSRLHFCAGKAPIDAVPLRMDPSTLTTYLPDHKFPEDPQDMMEIARVWGLAFAFEWKTADAEGATLVSQEIDPTYHCFQTYSGTPTPLEYVSSMYQFWSGPIEIRLDFVSNAFHSGSVMLSAEFGRTSSNLTESSATYTKTFHLGEQKSCTFTIPYIYDTPYRRTSCVPWTPLGQITTPEADVTNLGQNALIPNVTARFKVRVINKLVPIQSVPQTIQVLCFWRAGENFTCHSPIMSNLVNNEVSGKLLNLPGTYATTQMDTGDKEDLDPTQDFSQGVPRHHVMSVDNHTNIKDLLRRPVQIISNYKVSKYYAADQTVSITSIPCMPPSRMCGYKQATAGGSVETNKLYSKGLLRSYHTHILDLFRFWRGSQRFTFLVNATRPVFIAYTPHSGARVLGDMDYPKVNLVVGDDKYSSTNPSTMGLPTEIIIPSINPSMIVEAPFELETNFALMQEQYNEDNFSWRDKGETNTGHLLLWSDEDFTVDVWWSAGDDFQVSNFYGIPPCVSFTASFYKNDNYPRSQMDTEEEFQDAPDFPSIESPDNNSVLSKARRYVRDCTLPATVASLSYVPIIGPTLAMGVAAGRANQTLNRLDDLSISSRSLVENARSSVETLTQTAVQSINLTSAAVQQSSADISAVTQNVNGMVDETRRLFAGLAEALSLRGFSDSTSEIINLVTSKVGALVEMGTGLYNVIINIVIDVFMNLVDFNYRTLALSIGRFLVNVAGLTLTCISHLIQPLTDYFRSCFSATVQGDTATEHLSAGFWTEDLLKQGLGLFVGLIGTTMGVSIDKKSTDSWSASVLRRLCSSGGMSFLNGSMRFVETIFLMLKEAVFKILGWLSLENRALISLREKSKIIDNFVKESQLMLNEANLSGISNPEYKIRFWTNVVNAYEIQKTLANLPSNKVAPILSRMCADVIKVGKEKMADLKSSPVRYEPFVICISGPSKIGKSFLTTPLATELLHAIGYKSSSNNPIYYRIQGSKFWNDYTDQPCVVIDEWMNLCDPASVTEGIKEMFQLKSPAVFIPEQAAIEEKKIRANPKLVIILTNSPFPDSLLTSAATTPEAVYRRRDILLHADLTTQARGIDLHSMSIEDKKSFKHLCFRRYTDVTRRNSLEEDPYTYETTLEHLKRAFQHYDQKESENVKLRMASLQKFWQNKTLNMTDPFSLFYQGIMHVNESQDKSLPSELLEIEITRLAQAVESIDEGRSPGTVESEGWLTGVLALIGTWSVKKIVDYIVNYKPKIPVSAGECCVCHSNENIYACCGQSFTVFERTGNPSALHVICKLCCMSNLEITRSGCPMCRDMSYMPIIPSDQMELVKGLWKLKKMGVALKPYLDMLPSDVFYIIQTVIELFVWFYGPLVPEYNQIKCAMQDYTGSQVMYRVAYLGLAYVDYKRMRNSQKEELRLQILGMVEDHIAACTALGMTATPADLRLYREKMICPTQWYTQRLEHQRLLHEYDPYYPQYKASIGRCDIEKYDLRGYGLALEHENETEAQMESIPHARLIFSRQGDSIEDRQYRFNEANFERDWLNPPMSEVFMGNEDALSCYHTDMLDHMTTARWENGAFMIPTRIDYRRVEWKYCKRYCALRQADRKAICMEYFDARKNTDYTYITNHYHTDEFKEEWQKRLPSFMFPEWLDASQFTILEDESSWLQKLNIPKVGIMLLKGIGISLAVFAAFKGIKAISGLLFPQAATSQIISSGDAVIRKFKPEVKQVRHSVVASQSNCGDAIMNKVVRNYFVIKIHSKKDGSLKQCVGLGIKQRIGLLPRHYYEYISKLDLNEYDITIGPAIALDHGVRYDFSEEDFLVSQVSDVAVFYLPVSYNMFKDITAYFGTDADINAKHSPLAQMVRVPTKTEKFVSVIELQLKGYKKTQTIVGPNGTFESLDNLVYNYSQPGACGSAVMFHAHTRPIRGIHIAGRGQMYGGEGYAAVITQEDLDNIPLAGNTVHVQGVEEPDYVKPDIKMYLPENSVVNYKGSVDKSLIPFNSDKTGIRPSRIHEDLPWKTTKAPAILSKKDPRYKHEISPLIAGCAKHGYLTKDFRTEQLNEIAEIRKEELLTCKPLILNPEKLTVVEAVVGIPNIPHYEGIKMNTSAGWPYCTTNKTTKDQWTKLTLNEQMQPVDCEVDKEVLNELERKTKLRQQGIVPMTVFVDTLKDEKKSLAKIEKLGGTRVFCSSPYDFTIAMRQNFLHFVAMYYANRDLLKHSVGISMVGHEVTQLVTDLLSVGGNIITLDYSNFGPGFNASVAGTIKQTMAAWISEYVTGIDPKELEALIEENINSHHIMAGTIYQQRGGSPSGSPITVVINSEVNISYMMLAWLNLVKIPKDKKRWDEFNKHVVLRVYGDDLIMSVSDEYIDQYNGETIMTFFQGHGIVATDAAKSGKIIRSTDIYSASYLKHTFHPHPTRKGEWLAALDEESVRDTPLWIHEPIEINEATRVNAEAAIRNAYGHGPTFFNELKDEVNRALRKHDIKPILITWKELDDNFFKIDI</sequence>
<proteinExistence type="predicted"/>
<protein>
    <recommendedName>
        <fullName evidence="2">Genome polyprotein</fullName>
    </recommendedName>
</protein>
<dbReference type="InterPro" id="IPR001676">
    <property type="entry name" value="Picornavirus_capsid"/>
</dbReference>
<dbReference type="GO" id="GO:0008234">
    <property type="term" value="F:cysteine-type peptidase activity"/>
    <property type="evidence" value="ECO:0007669"/>
    <property type="project" value="UniProtKB-KW"/>
</dbReference>
<dbReference type="GO" id="GO:0003723">
    <property type="term" value="F:RNA binding"/>
    <property type="evidence" value="ECO:0007669"/>
    <property type="project" value="InterPro"/>
</dbReference>
<dbReference type="GO" id="GO:0006508">
    <property type="term" value="P:proteolysis"/>
    <property type="evidence" value="ECO:0007669"/>
    <property type="project" value="UniProtKB-KW"/>
</dbReference>
<keyword evidence="7" id="KW-0548">Nucleotidyltransferase</keyword>
<evidence type="ECO:0000259" key="16">
    <source>
        <dbReference type="PROSITE" id="PS50507"/>
    </source>
</evidence>
<name>A0A7T8G221_9VIRU</name>
<keyword evidence="14" id="KW-0693">Viral RNA replication</keyword>
<dbReference type="InterPro" id="IPR007094">
    <property type="entry name" value="RNA-dir_pol_PSvirus"/>
</dbReference>
<dbReference type="GO" id="GO:0039694">
    <property type="term" value="P:viral RNA genome replication"/>
    <property type="evidence" value="ECO:0007669"/>
    <property type="project" value="InterPro"/>
</dbReference>
<evidence type="ECO:0000256" key="15">
    <source>
        <dbReference type="SAM" id="MobiDB-lite"/>
    </source>
</evidence>
<dbReference type="Pfam" id="PF00680">
    <property type="entry name" value="RdRP_1"/>
    <property type="match status" value="1"/>
</dbReference>
<dbReference type="InterPro" id="IPR014759">
    <property type="entry name" value="Helicase_SF3_ssRNA_vir"/>
</dbReference>
<dbReference type="InterPro" id="IPR033703">
    <property type="entry name" value="Rhv-like"/>
</dbReference>
<keyword evidence="8" id="KW-0547">Nucleotide-binding</keyword>
<dbReference type="GO" id="GO:0003724">
    <property type="term" value="F:RNA helicase activity"/>
    <property type="evidence" value="ECO:0007669"/>
    <property type="project" value="InterPro"/>
</dbReference>
<dbReference type="Pfam" id="PF00073">
    <property type="entry name" value="Rhv"/>
    <property type="match status" value="1"/>
</dbReference>
<keyword evidence="3" id="KW-0696">RNA-directed RNA polymerase</keyword>
<keyword evidence="13" id="KW-0946">Virion</keyword>
<dbReference type="PROSITE" id="PS50507">
    <property type="entry name" value="RDRP_SSRNA_POS"/>
    <property type="match status" value="1"/>
</dbReference>
<keyword evidence="6" id="KW-0808">Transferase</keyword>
<evidence type="ECO:0000256" key="10">
    <source>
        <dbReference type="ARBA" id="ARBA00022806"/>
    </source>
</evidence>
<feature type="region of interest" description="Disordered" evidence="15">
    <location>
        <begin position="24"/>
        <end position="56"/>
    </location>
</feature>
<evidence type="ECO:0000256" key="12">
    <source>
        <dbReference type="ARBA" id="ARBA00022840"/>
    </source>
</evidence>
<keyword evidence="12" id="KW-0067">ATP-binding</keyword>
<feature type="domain" description="SF3 helicase" evidence="17">
    <location>
        <begin position="1388"/>
        <end position="1565"/>
    </location>
</feature>
<dbReference type="GO" id="GO:0019028">
    <property type="term" value="C:viral capsid"/>
    <property type="evidence" value="ECO:0007669"/>
    <property type="project" value="UniProtKB-KW"/>
</dbReference>
<evidence type="ECO:0000259" key="17">
    <source>
        <dbReference type="PROSITE" id="PS51218"/>
    </source>
</evidence>
<feature type="domain" description="RdRp catalytic" evidence="16">
    <location>
        <begin position="2700"/>
        <end position="2831"/>
    </location>
</feature>
<dbReference type="GO" id="GO:0005524">
    <property type="term" value="F:ATP binding"/>
    <property type="evidence" value="ECO:0007669"/>
    <property type="project" value="UniProtKB-KW"/>
</dbReference>
<evidence type="ECO:0000256" key="2">
    <source>
        <dbReference type="ARBA" id="ARBA00020107"/>
    </source>
</evidence>
<dbReference type="GO" id="GO:0003968">
    <property type="term" value="F:RNA-directed RNA polymerase activity"/>
    <property type="evidence" value="ECO:0007669"/>
    <property type="project" value="UniProtKB-KW"/>
</dbReference>
<keyword evidence="10" id="KW-0347">Helicase</keyword>